<protein>
    <recommendedName>
        <fullName evidence="3">Transporter</fullName>
    </recommendedName>
</protein>
<comment type="caution">
    <text evidence="1">The sequence shown here is derived from an EMBL/GenBank/DDBJ whole genome shotgun (WGS) entry which is preliminary data.</text>
</comment>
<dbReference type="Proteomes" id="UP000240987">
    <property type="component" value="Unassembled WGS sequence"/>
</dbReference>
<evidence type="ECO:0000313" key="2">
    <source>
        <dbReference type="Proteomes" id="UP000240987"/>
    </source>
</evidence>
<keyword evidence="2" id="KW-1185">Reference proteome</keyword>
<dbReference type="EMBL" id="PYMJ01000004">
    <property type="protein sequence ID" value="PSU50115.1"/>
    <property type="molecule type" value="Genomic_DNA"/>
</dbReference>
<reference evidence="1 2" key="1">
    <citation type="submission" date="2018-01" db="EMBL/GenBank/DDBJ databases">
        <title>Whole genome sequencing of Histamine producing bacteria.</title>
        <authorList>
            <person name="Butler K."/>
        </authorList>
    </citation>
    <scope>NUCLEOTIDE SEQUENCE [LARGE SCALE GENOMIC DNA]</scope>
    <source>
        <strain evidence="1 2">JCM 12947</strain>
    </source>
</reference>
<dbReference type="OrthoDB" id="6488871at2"/>
<evidence type="ECO:0008006" key="3">
    <source>
        <dbReference type="Google" id="ProtNLM"/>
    </source>
</evidence>
<evidence type="ECO:0000313" key="1">
    <source>
        <dbReference type="EMBL" id="PSU50115.1"/>
    </source>
</evidence>
<dbReference type="RefSeq" id="WP_107241729.1">
    <property type="nucleotide sequence ID" value="NZ_PYMJ01000004.1"/>
</dbReference>
<dbReference type="AlphaFoldDB" id="A0A2T3JM68"/>
<name>A0A2T3JM68_9GAMM</name>
<sequence>MEILAASSKKENVVFDYTLFLSASCKHRFTFLDAIKACIPAFEISWRSSLPSGLSVSEQLQMQALKVLSTNVSDASNLVRLLRLARSEHIDEIVISLPYSLDEEQLRLIEEKSGCHIGFIEDNSEQLRVSI</sequence>
<organism evidence="1 2">
    <name type="scientific">Photobacterium frigidiphilum</name>
    <dbReference type="NCBI Taxonomy" id="264736"/>
    <lineage>
        <taxon>Bacteria</taxon>
        <taxon>Pseudomonadati</taxon>
        <taxon>Pseudomonadota</taxon>
        <taxon>Gammaproteobacteria</taxon>
        <taxon>Vibrionales</taxon>
        <taxon>Vibrionaceae</taxon>
        <taxon>Photobacterium</taxon>
    </lineage>
</organism>
<gene>
    <name evidence="1" type="ORF">C9J12_05060</name>
</gene>
<accession>A0A2T3JM68</accession>
<proteinExistence type="predicted"/>